<dbReference type="InterPro" id="IPR010982">
    <property type="entry name" value="Lambda_DNA-bd_dom_sf"/>
</dbReference>
<dbReference type="GO" id="GO:0003677">
    <property type="term" value="F:DNA binding"/>
    <property type="evidence" value="ECO:0007669"/>
    <property type="project" value="InterPro"/>
</dbReference>
<evidence type="ECO:0000259" key="1">
    <source>
        <dbReference type="PROSITE" id="PS50943"/>
    </source>
</evidence>
<reference evidence="2" key="2">
    <citation type="submission" date="2020-09" db="EMBL/GenBank/DDBJ databases">
        <authorList>
            <person name="Sun Q."/>
            <person name="Zhou Y."/>
        </authorList>
    </citation>
    <scope>NUCLEOTIDE SEQUENCE</scope>
    <source>
        <strain evidence="2">CGMCC 4.7138</strain>
    </source>
</reference>
<dbReference type="EMBL" id="BMMN01000008">
    <property type="protein sequence ID" value="GGO20010.1"/>
    <property type="molecule type" value="Genomic_DNA"/>
</dbReference>
<dbReference type="SUPFAM" id="SSF47413">
    <property type="entry name" value="lambda repressor-like DNA-binding domains"/>
    <property type="match status" value="1"/>
</dbReference>
<dbReference type="OrthoDB" id="4285266at2"/>
<keyword evidence="3" id="KW-1185">Reference proteome</keyword>
<evidence type="ECO:0000313" key="3">
    <source>
        <dbReference type="Proteomes" id="UP000653480"/>
    </source>
</evidence>
<dbReference type="RefSeq" id="WP_142571590.1">
    <property type="nucleotide sequence ID" value="NZ_BMMN01000008.1"/>
</dbReference>
<name>A0A8H9LF91_9ACTN</name>
<dbReference type="Gene3D" id="1.10.260.40">
    <property type="entry name" value="lambda repressor-like DNA-binding domains"/>
    <property type="match status" value="1"/>
</dbReference>
<organism evidence="2 3">
    <name type="scientific">Microbispora bryophytorum</name>
    <dbReference type="NCBI Taxonomy" id="1460882"/>
    <lineage>
        <taxon>Bacteria</taxon>
        <taxon>Bacillati</taxon>
        <taxon>Actinomycetota</taxon>
        <taxon>Actinomycetes</taxon>
        <taxon>Streptosporangiales</taxon>
        <taxon>Streptosporangiaceae</taxon>
        <taxon>Microbispora</taxon>
    </lineage>
</organism>
<dbReference type="CDD" id="cd00093">
    <property type="entry name" value="HTH_XRE"/>
    <property type="match status" value="1"/>
</dbReference>
<dbReference type="SMART" id="SM00530">
    <property type="entry name" value="HTH_XRE"/>
    <property type="match status" value="1"/>
</dbReference>
<dbReference type="AlphaFoldDB" id="A0A8H9LF91"/>
<feature type="domain" description="HTH cro/C1-type" evidence="1">
    <location>
        <begin position="17"/>
        <end position="71"/>
    </location>
</feature>
<proteinExistence type="predicted"/>
<dbReference type="Pfam" id="PF19054">
    <property type="entry name" value="DUF5753"/>
    <property type="match status" value="1"/>
</dbReference>
<dbReference type="InterPro" id="IPR001387">
    <property type="entry name" value="Cro/C1-type_HTH"/>
</dbReference>
<dbReference type="InterPro" id="IPR043917">
    <property type="entry name" value="DUF5753"/>
</dbReference>
<dbReference type="PROSITE" id="PS50943">
    <property type="entry name" value="HTH_CROC1"/>
    <property type="match status" value="1"/>
</dbReference>
<evidence type="ECO:0000313" key="2">
    <source>
        <dbReference type="EMBL" id="GGO20010.1"/>
    </source>
</evidence>
<comment type="caution">
    <text evidence="2">The sequence shown here is derived from an EMBL/GenBank/DDBJ whole genome shotgun (WGS) entry which is preliminary data.</text>
</comment>
<gene>
    <name evidence="2" type="ORF">GCM10011574_46020</name>
</gene>
<dbReference type="Pfam" id="PF13560">
    <property type="entry name" value="HTH_31"/>
    <property type="match status" value="1"/>
</dbReference>
<sequence>MAGTNVTLRRRQLASRLRELRHAADLTVEQAAEELLCSPAKISRMETAQRGVSQRDVRDLCRIYRVSDENLVRQLMNWARESRLPGLRQEYGDLGYDAIYTFMDLEAAASSITELQINYLPALFQTEEYARALIRGLLPGIEQEVLERRVEARMSRQNLLLRNDPPRYRTFIDEAALRRVTGDPAIMEAQLERLLVLGQAPHVTVQVIPFTAGPYMCADDPFVMFKFKDQSLPDVVYRESLDRVEYLERPNELAVYREGVDRLRAVALSPNESLKHIAGAKTDFSTT</sequence>
<dbReference type="Proteomes" id="UP000653480">
    <property type="component" value="Unassembled WGS sequence"/>
</dbReference>
<reference evidence="2" key="1">
    <citation type="journal article" date="2014" name="Int. J. Syst. Evol. Microbiol.">
        <title>Complete genome sequence of Corynebacterium casei LMG S-19264T (=DSM 44701T), isolated from a smear-ripened cheese.</title>
        <authorList>
            <consortium name="US DOE Joint Genome Institute (JGI-PGF)"/>
            <person name="Walter F."/>
            <person name="Albersmeier A."/>
            <person name="Kalinowski J."/>
            <person name="Ruckert C."/>
        </authorList>
    </citation>
    <scope>NUCLEOTIDE SEQUENCE</scope>
    <source>
        <strain evidence="2">CGMCC 4.7138</strain>
    </source>
</reference>
<accession>A0A8H9LF91</accession>
<protein>
    <submittedName>
        <fullName evidence="2">Transcriptional regulator</fullName>
    </submittedName>
</protein>